<dbReference type="InterPro" id="IPR029065">
    <property type="entry name" value="Enolase_C-like"/>
</dbReference>
<dbReference type="PANTHER" id="PTHR48080">
    <property type="entry name" value="D-GALACTONATE DEHYDRATASE-RELATED"/>
    <property type="match status" value="1"/>
</dbReference>
<dbReference type="InterPro" id="IPR013341">
    <property type="entry name" value="Mandelate_racemase_N_dom"/>
</dbReference>
<dbReference type="NCBIfam" id="NF043051">
    <property type="entry name" value="ManoateDhtManD"/>
    <property type="match status" value="1"/>
</dbReference>
<dbReference type="SUPFAM" id="SSF51604">
    <property type="entry name" value="Enolase C-terminal domain-like"/>
    <property type="match status" value="1"/>
</dbReference>
<feature type="domain" description="Mandelate racemase/muconate lactonizing enzyme C-terminal" evidence="1">
    <location>
        <begin position="128"/>
        <end position="267"/>
    </location>
</feature>
<dbReference type="Gene3D" id="3.20.20.120">
    <property type="entry name" value="Enolase-like C-terminal domain"/>
    <property type="match status" value="1"/>
</dbReference>
<dbReference type="PROSITE" id="PS00908">
    <property type="entry name" value="MR_MLE_1"/>
    <property type="match status" value="1"/>
</dbReference>
<dbReference type="InterPro" id="IPR029017">
    <property type="entry name" value="Enolase-like_N"/>
</dbReference>
<keyword evidence="3" id="KW-1185">Reference proteome</keyword>
<dbReference type="InterPro" id="IPR036849">
    <property type="entry name" value="Enolase-like_C_sf"/>
</dbReference>
<dbReference type="NCBIfam" id="NF011654">
    <property type="entry name" value="PRK15072.1"/>
    <property type="match status" value="1"/>
</dbReference>
<dbReference type="InterPro" id="IPR013342">
    <property type="entry name" value="Mandelate_racemase_C"/>
</dbReference>
<dbReference type="SFLD" id="SFLDG00033">
    <property type="entry name" value="mannonate_dehydratase"/>
    <property type="match status" value="1"/>
</dbReference>
<reference evidence="2" key="1">
    <citation type="submission" date="2022-05" db="EMBL/GenBank/DDBJ databases">
        <title>Genomic analysis of Brachybacterium sp. CBA3104.</title>
        <authorList>
            <person name="Roh S.W."/>
            <person name="Kim Y.B."/>
            <person name="Kim Y."/>
        </authorList>
    </citation>
    <scope>NUCLEOTIDE SEQUENCE</scope>
    <source>
        <strain evidence="2">CBA3104</strain>
    </source>
</reference>
<dbReference type="SFLD" id="SFLDS00001">
    <property type="entry name" value="Enolase"/>
    <property type="match status" value="1"/>
</dbReference>
<proteinExistence type="predicted"/>
<dbReference type="EMBL" id="CP097218">
    <property type="protein sequence ID" value="UQN28955.1"/>
    <property type="molecule type" value="Genomic_DNA"/>
</dbReference>
<name>A0ABY4N6C3_9MICO</name>
<dbReference type="Pfam" id="PF13378">
    <property type="entry name" value="MR_MLE_C"/>
    <property type="match status" value="1"/>
</dbReference>
<evidence type="ECO:0000259" key="1">
    <source>
        <dbReference type="SMART" id="SM00922"/>
    </source>
</evidence>
<evidence type="ECO:0000313" key="2">
    <source>
        <dbReference type="EMBL" id="UQN28955.1"/>
    </source>
</evidence>
<dbReference type="InterPro" id="IPR034589">
    <property type="entry name" value="D-mannonate_dehydratase-like"/>
</dbReference>
<evidence type="ECO:0000313" key="3">
    <source>
        <dbReference type="Proteomes" id="UP001055868"/>
    </source>
</evidence>
<dbReference type="Pfam" id="PF02746">
    <property type="entry name" value="MR_MLE_N"/>
    <property type="match status" value="1"/>
</dbReference>
<dbReference type="Gene3D" id="3.30.390.10">
    <property type="entry name" value="Enolase-like, N-terminal domain"/>
    <property type="match status" value="1"/>
</dbReference>
<organism evidence="2 3">
    <name type="scientific">Brachybacterium kimchii</name>
    <dbReference type="NCBI Taxonomy" id="2942909"/>
    <lineage>
        <taxon>Bacteria</taxon>
        <taxon>Bacillati</taxon>
        <taxon>Actinomycetota</taxon>
        <taxon>Actinomycetes</taxon>
        <taxon>Micrococcales</taxon>
        <taxon>Dermabacteraceae</taxon>
        <taxon>Brachybacterium</taxon>
    </lineage>
</organism>
<dbReference type="SMART" id="SM00922">
    <property type="entry name" value="MR_MLE"/>
    <property type="match status" value="1"/>
</dbReference>
<accession>A0ABY4N6C3</accession>
<dbReference type="InterPro" id="IPR018110">
    <property type="entry name" value="Mandel_Rmase/mucon_lact_enz_CS"/>
</dbReference>
<gene>
    <name evidence="2" type="ORF">M4486_15165</name>
</gene>
<dbReference type="InterPro" id="IPR034593">
    <property type="entry name" value="DgoD-like"/>
</dbReference>
<protein>
    <submittedName>
        <fullName evidence="2">D-galactonate dehydratase family protein</fullName>
    </submittedName>
</protein>
<sequence>MSIRSIDVDVTSPGRNFVTAIVTTDDGVTGLGDGTLNGRELAVASYLRDHVAPTLIGRDETQIESTWQYLYRSPYWRRGPVTMAAVAAIDMALWDIAAKRAGVPLYRLLGGASRTGLMTYAHASGTDLEHLDDAIRGYVEQGFRAVRIQTGVPGLGQIYGVHDSAPGGAYEYEPAGRLAADAPRRPEEETWDTAAYLRHLPTVFEHVRSEFGPELHLLHDGHHRMRPIEAARLASDLEPYRPFWLEDCTPGEDQSALRLVREHSTTPLAIGEVFNSVFDYQTLITERLIDFVRSSATHAGGVTGLRQLMTFAGIYGIRSGFHGPTDVSPVGMAAHLHLGLAIHNFGIQEFMPHSARTLEVFRTSYTFADGMLHPGETPGLGVELDREAAAAHPYEPAYLPVNRLRDGTVHDW</sequence>
<dbReference type="Proteomes" id="UP001055868">
    <property type="component" value="Chromosome"/>
</dbReference>
<dbReference type="RefSeq" id="WP_249478119.1">
    <property type="nucleotide sequence ID" value="NZ_CP097218.1"/>
</dbReference>
<dbReference type="PANTHER" id="PTHR48080:SF6">
    <property type="entry name" value="STARVATION-SENSING PROTEIN RSPA"/>
    <property type="match status" value="1"/>
</dbReference>
<dbReference type="SUPFAM" id="SSF54826">
    <property type="entry name" value="Enolase N-terminal domain-like"/>
    <property type="match status" value="1"/>
</dbReference>